<evidence type="ECO:0000256" key="2">
    <source>
        <dbReference type="SAM" id="MobiDB-lite"/>
    </source>
</evidence>
<evidence type="ECO:0008006" key="5">
    <source>
        <dbReference type="Google" id="ProtNLM"/>
    </source>
</evidence>
<dbReference type="GeneID" id="37015644"/>
<feature type="compositionally biased region" description="Acidic residues" evidence="2">
    <location>
        <begin position="656"/>
        <end position="668"/>
    </location>
</feature>
<feature type="region of interest" description="Disordered" evidence="2">
    <location>
        <begin position="1"/>
        <end position="39"/>
    </location>
</feature>
<evidence type="ECO:0000313" key="3">
    <source>
        <dbReference type="EMBL" id="PWN18049.1"/>
    </source>
</evidence>
<dbReference type="Proteomes" id="UP000245942">
    <property type="component" value="Unassembled WGS sequence"/>
</dbReference>
<feature type="compositionally biased region" description="Polar residues" evidence="2">
    <location>
        <begin position="30"/>
        <end position="39"/>
    </location>
</feature>
<gene>
    <name evidence="3" type="ORF">BCV69DRAFT_295479</name>
</gene>
<reference evidence="3 4" key="1">
    <citation type="journal article" date="2018" name="Mol. Biol. Evol.">
        <title>Broad Genomic Sampling Reveals a Smut Pathogenic Ancestry of the Fungal Clade Ustilaginomycotina.</title>
        <authorList>
            <person name="Kijpornyongpan T."/>
            <person name="Mondo S.J."/>
            <person name="Barry K."/>
            <person name="Sandor L."/>
            <person name="Lee J."/>
            <person name="Lipzen A."/>
            <person name="Pangilinan J."/>
            <person name="LaButti K."/>
            <person name="Hainaut M."/>
            <person name="Henrissat B."/>
            <person name="Grigoriev I.V."/>
            <person name="Spatafora J.W."/>
            <person name="Aime M.C."/>
        </authorList>
    </citation>
    <scope>NUCLEOTIDE SEQUENCE [LARGE SCALE GENOMIC DNA]</scope>
    <source>
        <strain evidence="3 4">MCA 4718</strain>
    </source>
</reference>
<proteinExistence type="predicted"/>
<name>A0A316TX95_9BASI</name>
<feature type="region of interest" description="Disordered" evidence="2">
    <location>
        <begin position="615"/>
        <end position="693"/>
    </location>
</feature>
<feature type="coiled-coil region" evidence="1">
    <location>
        <begin position="135"/>
        <end position="195"/>
    </location>
</feature>
<evidence type="ECO:0000256" key="1">
    <source>
        <dbReference type="SAM" id="Coils"/>
    </source>
</evidence>
<feature type="coiled-coil region" evidence="1">
    <location>
        <begin position="56"/>
        <end position="97"/>
    </location>
</feature>
<evidence type="ECO:0000313" key="4">
    <source>
        <dbReference type="Proteomes" id="UP000245942"/>
    </source>
</evidence>
<keyword evidence="4" id="KW-1185">Reference proteome</keyword>
<feature type="region of interest" description="Disordered" evidence="2">
    <location>
        <begin position="434"/>
        <end position="456"/>
    </location>
</feature>
<sequence length="693" mass="77141">MLENRTPSAAGPLRSRATSSSRQPLTSSSHQANTLSSADQTITSKIAFAGEAAKQSRKLDEKLTRTQARLEEVEAEKHQLSRKNEDLATELRLAAQREAKLKAGLDKEKARGSVGGQGGLLAKLEELQKMHQDSKEKWKSSIAEVRKELEEEKKTGDKAQRRAGVALEEVKGLRVVEKEQAHKTKELEKKLAEERTKVEGIQFALAKAKDELASHQDDDGLVDQLEQNVELILKSALHLADQRHQDRSAQQDLRWSSRMALAERDIAVDECEAARAETANLMASNDELAEKTVSLGDQLKEAQSFSQQLLQQLDLTRADVSAQAPSDEAAPPCSCTLKDDSGESVLSSDLLQLTFLEEDVQLLTGRLCQTQTDLDSLHESHLALLRSSKEDSDAVCRLRAQLASSQTQLEKVTEEKVQLESVQSRLATALEDEKVRGNEEEKRRRTVETEKRNMEENARAAVREAAMMREKVRGEEEEKAELLESLASTAHYQQMYTTLLSTSHTLLHRLQASEADLHSLSEENMLLASHSNPTQKILYLDGLRRRLAESRDEVGFLKDEEGKLRERVKTLESEVRVMKGLEGGKGGRVRRIVSAGVGGKKERRRSSALMPVAYSSHPAPLQVQKSSAVPQPKGRARPSRVSLLPSAPATNSSVEAQDDWSSDEEERDDSSSMRRGDDEEFTMHELTYGSPRK</sequence>
<accession>A0A316TX95</accession>
<dbReference type="AlphaFoldDB" id="A0A316TX95"/>
<protein>
    <recommendedName>
        <fullName evidence="5">Hyaluronan-mediated motility receptor C-terminal domain-containing protein</fullName>
    </recommendedName>
</protein>
<feature type="compositionally biased region" description="Low complexity" evidence="2">
    <location>
        <begin position="19"/>
        <end position="29"/>
    </location>
</feature>
<dbReference type="STRING" id="1684307.A0A316TX95"/>
<organism evidence="3 4">
    <name type="scientific">Pseudomicrostroma glucosiphilum</name>
    <dbReference type="NCBI Taxonomy" id="1684307"/>
    <lineage>
        <taxon>Eukaryota</taxon>
        <taxon>Fungi</taxon>
        <taxon>Dikarya</taxon>
        <taxon>Basidiomycota</taxon>
        <taxon>Ustilaginomycotina</taxon>
        <taxon>Exobasidiomycetes</taxon>
        <taxon>Microstromatales</taxon>
        <taxon>Microstromatales incertae sedis</taxon>
        <taxon>Pseudomicrostroma</taxon>
    </lineage>
</organism>
<dbReference type="OrthoDB" id="419631at2759"/>
<keyword evidence="1" id="KW-0175">Coiled coil</keyword>
<feature type="compositionally biased region" description="Basic and acidic residues" evidence="2">
    <location>
        <begin position="669"/>
        <end position="683"/>
    </location>
</feature>
<dbReference type="EMBL" id="KZ819338">
    <property type="protein sequence ID" value="PWN18049.1"/>
    <property type="molecule type" value="Genomic_DNA"/>
</dbReference>
<dbReference type="RefSeq" id="XP_025345209.1">
    <property type="nucleotide sequence ID" value="XM_025493910.1"/>
</dbReference>